<dbReference type="AlphaFoldDB" id="A0A1H6FD14"/>
<reference evidence="1 2" key="1">
    <citation type="submission" date="2016-10" db="EMBL/GenBank/DDBJ databases">
        <authorList>
            <person name="de Groot N.N."/>
        </authorList>
    </citation>
    <scope>NUCLEOTIDE SEQUENCE [LARGE SCALE GENOMIC DNA]</scope>
    <source>
        <strain evidence="1">MBHS1</strain>
    </source>
</reference>
<sequence>MNIHTVIDDQLFQQAVHITGMTDKRILLEYALRSLLQVQQSQATSKADSTASEIDFWEHLQHFRSTVDLSELGDIDEIFANVRDKDVGRTVEL</sequence>
<accession>A0A1H6FD14</accession>
<dbReference type="Proteomes" id="UP000236724">
    <property type="component" value="Unassembled WGS sequence"/>
</dbReference>
<gene>
    <name evidence="1" type="ORF">MBHS_03824</name>
</gene>
<evidence type="ECO:0000313" key="1">
    <source>
        <dbReference type="EMBL" id="SEH07937.1"/>
    </source>
</evidence>
<name>A0A1H6FD14_9GAMM</name>
<dbReference type="EMBL" id="FMSV02000542">
    <property type="protein sequence ID" value="SEH07937.1"/>
    <property type="molecule type" value="Genomic_DNA"/>
</dbReference>
<evidence type="ECO:0000313" key="2">
    <source>
        <dbReference type="Proteomes" id="UP000236724"/>
    </source>
</evidence>
<dbReference type="RefSeq" id="WP_103921531.1">
    <property type="nucleotide sequence ID" value="NZ_FMSV02000542.1"/>
</dbReference>
<dbReference type="InterPro" id="IPR019239">
    <property type="entry name" value="VapB_antitoxin"/>
</dbReference>
<proteinExistence type="predicted"/>
<organism evidence="1 2">
    <name type="scientific">Candidatus Venteria ishoeyi</name>
    <dbReference type="NCBI Taxonomy" id="1899563"/>
    <lineage>
        <taxon>Bacteria</taxon>
        <taxon>Pseudomonadati</taxon>
        <taxon>Pseudomonadota</taxon>
        <taxon>Gammaproteobacteria</taxon>
        <taxon>Thiotrichales</taxon>
        <taxon>Thiotrichaceae</taxon>
        <taxon>Venteria</taxon>
    </lineage>
</organism>
<protein>
    <submittedName>
        <fullName evidence="1">Uncharacterized protein</fullName>
    </submittedName>
</protein>
<dbReference type="OrthoDB" id="9805830at2"/>
<dbReference type="Pfam" id="PF09957">
    <property type="entry name" value="VapB_antitoxin"/>
    <property type="match status" value="1"/>
</dbReference>
<keyword evidence="2" id="KW-1185">Reference proteome</keyword>